<dbReference type="Proteomes" id="UP000005089">
    <property type="component" value="Unassembled WGS sequence"/>
</dbReference>
<feature type="transmembrane region" description="Helical" evidence="5">
    <location>
        <begin position="17"/>
        <end position="37"/>
    </location>
</feature>
<feature type="transmembrane region" description="Helical" evidence="5">
    <location>
        <begin position="103"/>
        <end position="123"/>
    </location>
</feature>
<dbReference type="AlphaFoldDB" id="C3XC61"/>
<dbReference type="InterPro" id="IPR037185">
    <property type="entry name" value="EmrE-like"/>
</dbReference>
<evidence type="ECO:0000313" key="7">
    <source>
        <dbReference type="EMBL" id="EEO30787.1"/>
    </source>
</evidence>
<feature type="domain" description="EamA" evidence="6">
    <location>
        <begin position="2"/>
        <end position="120"/>
    </location>
</feature>
<evidence type="ECO:0000313" key="8">
    <source>
        <dbReference type="Proteomes" id="UP000005089"/>
    </source>
</evidence>
<feature type="domain" description="EamA" evidence="6">
    <location>
        <begin position="130"/>
        <end position="266"/>
    </location>
</feature>
<organism evidence="7 8">
    <name type="scientific">Oxalobacter formigenes OXCC13</name>
    <dbReference type="NCBI Taxonomy" id="556269"/>
    <lineage>
        <taxon>Bacteria</taxon>
        <taxon>Pseudomonadati</taxon>
        <taxon>Pseudomonadota</taxon>
        <taxon>Betaproteobacteria</taxon>
        <taxon>Burkholderiales</taxon>
        <taxon>Oxalobacteraceae</taxon>
        <taxon>Oxalobacter</taxon>
    </lineage>
</organism>
<dbReference type="EMBL" id="GG658170">
    <property type="protein sequence ID" value="EEO30787.1"/>
    <property type="molecule type" value="Genomic_DNA"/>
</dbReference>
<evidence type="ECO:0000256" key="2">
    <source>
        <dbReference type="ARBA" id="ARBA00022692"/>
    </source>
</evidence>
<sequence length="302" mass="33033">MAVCVKLVSDTYSTPEIVMYRSLIGAVFLFCMVLVKGGSFKTKYPLQHLWRGTVGATAFGLWFFSMSQLPLATSITLNYMSPIWIAAILFGIGLFHGRLQFEWRLACAIIASFIGIYILLQPTLAEDQWLGALIAFISGILAALAYLQVKHLGNLGEPEYRVVFYFCVIGTIGGAIMAVIAAHMPGGDGIPFHGHSVLSVFYLVFIGVSAALGQMAMTRAYHLGNTLVTANLQYSGIVFSCIWGLLIWNDNLSWLGWLGIAIIIASGVTTTFFDVRHRMAATAATYDAARKKLSQQNQPEKA</sequence>
<feature type="transmembrane region" description="Helical" evidence="5">
    <location>
        <begin position="79"/>
        <end position="96"/>
    </location>
</feature>
<dbReference type="HOGENOM" id="CLU_032828_0_1_4"/>
<keyword evidence="8" id="KW-1185">Reference proteome</keyword>
<feature type="transmembrane region" description="Helical" evidence="5">
    <location>
        <begin position="254"/>
        <end position="273"/>
    </location>
</feature>
<dbReference type="PANTHER" id="PTHR22911:SF6">
    <property type="entry name" value="SOLUTE CARRIER FAMILY 35 MEMBER G1"/>
    <property type="match status" value="1"/>
</dbReference>
<proteinExistence type="predicted"/>
<keyword evidence="4 5" id="KW-0472">Membrane</keyword>
<dbReference type="PANTHER" id="PTHR22911">
    <property type="entry name" value="ACYL-MALONYL CONDENSING ENZYME-RELATED"/>
    <property type="match status" value="1"/>
</dbReference>
<evidence type="ECO:0000256" key="1">
    <source>
        <dbReference type="ARBA" id="ARBA00004141"/>
    </source>
</evidence>
<feature type="transmembrane region" description="Helical" evidence="5">
    <location>
        <begin position="49"/>
        <end position="67"/>
    </location>
</feature>
<dbReference type="Pfam" id="PF00892">
    <property type="entry name" value="EamA"/>
    <property type="match status" value="2"/>
</dbReference>
<comment type="subcellular location">
    <subcellularLocation>
        <location evidence="1">Membrane</location>
        <topology evidence="1">Multi-pass membrane protein</topology>
    </subcellularLocation>
</comment>
<evidence type="ECO:0000256" key="4">
    <source>
        <dbReference type="ARBA" id="ARBA00023136"/>
    </source>
</evidence>
<reference evidence="7 8" key="1">
    <citation type="submission" date="2009-02" db="EMBL/GenBank/DDBJ databases">
        <title>The Genome Sequence of Oxalobacter formigenes OXCC13.</title>
        <authorList>
            <consortium name="The Broad Institute Genome Sequencing Platform"/>
            <person name="Ward D."/>
            <person name="Young S.K."/>
            <person name="Kodira C.D."/>
            <person name="Zeng Q."/>
            <person name="Koehrsen M."/>
            <person name="Alvarado L."/>
            <person name="Berlin A."/>
            <person name="Borenstein D."/>
            <person name="Chen Z."/>
            <person name="Engels R."/>
            <person name="Freedman E."/>
            <person name="Gellesch M."/>
            <person name="Goldberg J."/>
            <person name="Griggs A."/>
            <person name="Gujja S."/>
            <person name="Heiman D."/>
            <person name="Hepburn T."/>
            <person name="Howarth C."/>
            <person name="Jen D."/>
            <person name="Larson L."/>
            <person name="Lewis B."/>
            <person name="Mehta T."/>
            <person name="Park D."/>
            <person name="Pearson M."/>
            <person name="Roberts A."/>
            <person name="Saif S."/>
            <person name="Shea T."/>
            <person name="Shenoy N."/>
            <person name="Sisk P."/>
            <person name="Stolte C."/>
            <person name="Sykes S."/>
            <person name="Walk T."/>
            <person name="White J."/>
            <person name="Yandava C."/>
            <person name="Allison M.J."/>
            <person name="Lander E."/>
            <person name="Nusbaum C."/>
            <person name="Galagan J."/>
            <person name="Birren B."/>
        </authorList>
    </citation>
    <scope>NUCLEOTIDE SEQUENCE [LARGE SCALE GENOMIC DNA]</scope>
    <source>
        <strain evidence="7 8">OXCC13</strain>
    </source>
</reference>
<feature type="transmembrane region" description="Helical" evidence="5">
    <location>
        <begin position="196"/>
        <end position="216"/>
    </location>
</feature>
<feature type="transmembrane region" description="Helical" evidence="5">
    <location>
        <begin position="228"/>
        <end position="248"/>
    </location>
</feature>
<feature type="transmembrane region" description="Helical" evidence="5">
    <location>
        <begin position="129"/>
        <end position="149"/>
    </location>
</feature>
<evidence type="ECO:0000259" key="6">
    <source>
        <dbReference type="Pfam" id="PF00892"/>
    </source>
</evidence>
<dbReference type="eggNOG" id="COG0697">
    <property type="taxonomic scope" value="Bacteria"/>
</dbReference>
<keyword evidence="3 5" id="KW-1133">Transmembrane helix</keyword>
<evidence type="ECO:0000256" key="3">
    <source>
        <dbReference type="ARBA" id="ARBA00022989"/>
    </source>
</evidence>
<dbReference type="GO" id="GO:0016020">
    <property type="term" value="C:membrane"/>
    <property type="evidence" value="ECO:0007669"/>
    <property type="project" value="UniProtKB-SubCell"/>
</dbReference>
<dbReference type="SUPFAM" id="SSF103481">
    <property type="entry name" value="Multidrug resistance efflux transporter EmrE"/>
    <property type="match status" value="2"/>
</dbReference>
<accession>C3XC61</accession>
<name>C3XC61_OXAFO</name>
<feature type="transmembrane region" description="Helical" evidence="5">
    <location>
        <begin position="161"/>
        <end position="184"/>
    </location>
</feature>
<dbReference type="InterPro" id="IPR000620">
    <property type="entry name" value="EamA_dom"/>
</dbReference>
<dbReference type="STRING" id="847.BRW83_0272"/>
<gene>
    <name evidence="7" type="ORF">OFBG_01815</name>
</gene>
<keyword evidence="2 5" id="KW-0812">Transmembrane</keyword>
<protein>
    <submittedName>
        <fullName evidence="7">Putative membrane protein</fullName>
    </submittedName>
</protein>
<evidence type="ECO:0000256" key="5">
    <source>
        <dbReference type="SAM" id="Phobius"/>
    </source>
</evidence>